<keyword evidence="11" id="KW-1185">Reference proteome</keyword>
<feature type="binding site" evidence="8">
    <location>
        <position position="273"/>
    </location>
    <ligand>
        <name>L-histidine</name>
        <dbReference type="ChEBI" id="CHEBI:57595"/>
    </ligand>
</feature>
<feature type="domain" description="Class II Histidinyl-tRNA synthetase (HisRS)-like catalytic core" evidence="9">
    <location>
        <begin position="12"/>
        <end position="323"/>
    </location>
</feature>
<dbReference type="SUPFAM" id="SSF55681">
    <property type="entry name" value="Class II aaRS and biotin synthetases"/>
    <property type="match status" value="1"/>
</dbReference>
<dbReference type="InterPro" id="IPR004516">
    <property type="entry name" value="HisRS/HisZ"/>
</dbReference>
<comment type="subunit">
    <text evidence="7">Heteromultimer composed of HisG and HisZ subunits.</text>
</comment>
<feature type="binding site" evidence="8">
    <location>
        <position position="112"/>
    </location>
    <ligand>
        <name>L-histidine</name>
        <dbReference type="ChEBI" id="CHEBI:57595"/>
    </ligand>
</feature>
<evidence type="ECO:0000313" key="10">
    <source>
        <dbReference type="EMBL" id="OBS08808.1"/>
    </source>
</evidence>
<dbReference type="NCBIfam" id="TIGR00443">
    <property type="entry name" value="hisZ_biosyn_reg"/>
    <property type="match status" value="1"/>
</dbReference>
<comment type="caution">
    <text evidence="10">The sequence shown here is derived from an EMBL/GenBank/DDBJ whole genome shotgun (WGS) entry which is preliminary data.</text>
</comment>
<evidence type="ECO:0000256" key="7">
    <source>
        <dbReference type="HAMAP-Rule" id="MF_00125"/>
    </source>
</evidence>
<comment type="pathway">
    <text evidence="2 7">Amino-acid biosynthesis; L-histidine biosynthesis; L-histidine from 5-phospho-alpha-D-ribose 1-diphosphate: step 1/9.</text>
</comment>
<dbReference type="EMBL" id="JQSG02000006">
    <property type="protein sequence ID" value="OBS08808.1"/>
    <property type="molecule type" value="Genomic_DNA"/>
</dbReference>
<comment type="similarity">
    <text evidence="3 7">Belongs to the class-II aminoacyl-tRNA synthetase family. HisZ subfamily.</text>
</comment>
<comment type="miscellaneous">
    <text evidence="7">This function is generally fulfilled by the C-terminal part of HisG, which is missing in some bacteria such as this one.</text>
</comment>
<dbReference type="PANTHER" id="PTHR11476:SF7">
    <property type="entry name" value="HISTIDINE--TRNA LIGASE"/>
    <property type="match status" value="1"/>
</dbReference>
<dbReference type="GO" id="GO:0000105">
    <property type="term" value="P:L-histidine biosynthetic process"/>
    <property type="evidence" value="ECO:0007669"/>
    <property type="project" value="UniProtKB-UniRule"/>
</dbReference>
<dbReference type="Gene3D" id="3.30.930.10">
    <property type="entry name" value="Bira Bifunctional Protein, Domain 2"/>
    <property type="match status" value="1"/>
</dbReference>
<dbReference type="GO" id="GO:0016757">
    <property type="term" value="F:glycosyltransferase activity"/>
    <property type="evidence" value="ECO:0007669"/>
    <property type="project" value="UniProtKB-KW"/>
</dbReference>
<dbReference type="NCBIfam" id="NF009086">
    <property type="entry name" value="PRK12421.1"/>
    <property type="match status" value="1"/>
</dbReference>
<dbReference type="HAMAP" id="MF_00125">
    <property type="entry name" value="HisZ"/>
    <property type="match status" value="1"/>
</dbReference>
<feature type="binding site" evidence="8">
    <location>
        <begin position="83"/>
        <end position="85"/>
    </location>
    <ligand>
        <name>L-histidine</name>
        <dbReference type="ChEBI" id="CHEBI:57595"/>
    </ligand>
</feature>
<feature type="binding site" evidence="8">
    <location>
        <position position="130"/>
    </location>
    <ligand>
        <name>L-histidine</name>
        <dbReference type="ChEBI" id="CHEBI:57595"/>
    </ligand>
</feature>
<dbReference type="CDD" id="cd00773">
    <property type="entry name" value="HisRS-like_core"/>
    <property type="match status" value="1"/>
</dbReference>
<comment type="subcellular location">
    <subcellularLocation>
        <location evidence="1 7">Cytoplasm</location>
    </subcellularLocation>
</comment>
<keyword evidence="7" id="KW-0368">Histidine biosynthesis</keyword>
<protein>
    <recommendedName>
        <fullName evidence="4 7">ATP phosphoribosyltransferase regulatory subunit</fullName>
    </recommendedName>
</protein>
<dbReference type="PIRSF" id="PIRSF001549">
    <property type="entry name" value="His-tRNA_synth"/>
    <property type="match status" value="1"/>
</dbReference>
<dbReference type="GO" id="GO:0005737">
    <property type="term" value="C:cytoplasm"/>
    <property type="evidence" value="ECO:0007669"/>
    <property type="project" value="UniProtKB-SubCell"/>
</dbReference>
<keyword evidence="10" id="KW-0808">Transferase</keyword>
<evidence type="ECO:0000256" key="1">
    <source>
        <dbReference type="ARBA" id="ARBA00004496"/>
    </source>
</evidence>
<dbReference type="OrthoDB" id="9769617at2"/>
<evidence type="ECO:0000256" key="5">
    <source>
        <dbReference type="ARBA" id="ARBA00022490"/>
    </source>
</evidence>
<dbReference type="PANTHER" id="PTHR11476">
    <property type="entry name" value="HISTIDYL-TRNA SYNTHETASE"/>
    <property type="match status" value="1"/>
</dbReference>
<dbReference type="Pfam" id="PF13393">
    <property type="entry name" value="tRNA-synt_His"/>
    <property type="match status" value="1"/>
</dbReference>
<sequence>MKDPAYWLLPEGIEETLPPAAARLENVRRELLDLYRVWGYELVIPPLIEYLESLLTGAGRELDLETFKLTDQLNGRLMGVRADITPQVARIDAHRLRREGPTRLCYMARVLRTRPQGQGGTRSPLQVGAELYGHAGPDSDIEIIRLMLATLQVCGVGQIHLDLGHIDIFRCLIEAAGMDADAEAELFELLQRKAATEMAERLRAGGLNGLHRQRFLDLVGLNGGLEVLAEARSRYAGVDARIDAALDYLDQVADVIAREAPQVELCFDLGELRGYHYHSGLVYAAYVPGRGQELARGGRYDGIGKAFGRARPATGFSADLESLLEVGAREEPSQTGRIYAPAQGDEALSRRIRQLRDEGRIVVRALSGQEDDASAMGCDQMLVRHGDQWLLMEAY</sequence>
<evidence type="ECO:0000259" key="9">
    <source>
        <dbReference type="Pfam" id="PF13393"/>
    </source>
</evidence>
<dbReference type="AlphaFoldDB" id="A0A1A6C2M4"/>
<keyword evidence="7" id="KW-0028">Amino-acid biosynthesis</keyword>
<comment type="function">
    <text evidence="6 7">Required for the first step of histidine biosynthesis. May allow the feedback regulation of ATP phosphoribosyltransferase activity by histidine.</text>
</comment>
<evidence type="ECO:0000256" key="6">
    <source>
        <dbReference type="ARBA" id="ARBA00025246"/>
    </source>
</evidence>
<dbReference type="NCBIfam" id="NF008935">
    <property type="entry name" value="PRK12292.1-1"/>
    <property type="match status" value="1"/>
</dbReference>
<organism evidence="10 11">
    <name type="scientific">Acidihalobacter prosperus</name>
    <dbReference type="NCBI Taxonomy" id="160660"/>
    <lineage>
        <taxon>Bacteria</taxon>
        <taxon>Pseudomonadati</taxon>
        <taxon>Pseudomonadota</taxon>
        <taxon>Gammaproteobacteria</taxon>
        <taxon>Chromatiales</taxon>
        <taxon>Ectothiorhodospiraceae</taxon>
        <taxon>Acidihalobacter</taxon>
    </lineage>
</organism>
<feature type="binding site" evidence="8">
    <location>
        <position position="126"/>
    </location>
    <ligand>
        <name>L-histidine</name>
        <dbReference type="ChEBI" id="CHEBI:57595"/>
    </ligand>
</feature>
<evidence type="ECO:0000256" key="8">
    <source>
        <dbReference type="PIRSR" id="PIRSR001549-1"/>
    </source>
</evidence>
<accession>A0A1A6C2M4</accession>
<proteinExistence type="inferred from homology"/>
<dbReference type="UniPathway" id="UPA00031">
    <property type="reaction ID" value="UER00006"/>
</dbReference>
<evidence type="ECO:0000256" key="4">
    <source>
        <dbReference type="ARBA" id="ARBA00020397"/>
    </source>
</evidence>
<keyword evidence="10" id="KW-0328">Glycosyltransferase</keyword>
<name>A0A1A6C2M4_9GAMM</name>
<dbReference type="Proteomes" id="UP000029273">
    <property type="component" value="Unassembled WGS sequence"/>
</dbReference>
<dbReference type="InterPro" id="IPR045864">
    <property type="entry name" value="aa-tRNA-synth_II/BPL/LPL"/>
</dbReference>
<reference evidence="10 11" key="1">
    <citation type="journal article" date="2014" name="Genome Announc.">
        <title>Draft Genome Sequence of the Iron-Oxidizing, Acidophilic, and Halotolerant 'Thiobacillus prosperus' Type Strain DSM 5130.</title>
        <authorList>
            <person name="Ossandon F.J."/>
            <person name="Cardenas J.P."/>
            <person name="Corbett M."/>
            <person name="Quatrini R."/>
            <person name="Holmes D.S."/>
            <person name="Watkin E."/>
        </authorList>
    </citation>
    <scope>NUCLEOTIDE SEQUENCE [LARGE SCALE GENOMIC DNA]</scope>
    <source>
        <strain evidence="10 11">DSM 5130</strain>
    </source>
</reference>
<evidence type="ECO:0000256" key="2">
    <source>
        <dbReference type="ARBA" id="ARBA00004667"/>
    </source>
</evidence>
<dbReference type="InterPro" id="IPR041715">
    <property type="entry name" value="HisRS-like_core"/>
</dbReference>
<evidence type="ECO:0000313" key="11">
    <source>
        <dbReference type="Proteomes" id="UP000029273"/>
    </source>
</evidence>
<dbReference type="STRING" id="160660.BJI67_05230"/>
<evidence type="ECO:0000256" key="3">
    <source>
        <dbReference type="ARBA" id="ARBA00005539"/>
    </source>
</evidence>
<dbReference type="RefSeq" id="WP_038091310.1">
    <property type="nucleotide sequence ID" value="NZ_JQSG02000006.1"/>
</dbReference>
<gene>
    <name evidence="7" type="primary">hisZ</name>
    <name evidence="10" type="ORF">Thpro_023058</name>
</gene>
<keyword evidence="5 7" id="KW-0963">Cytoplasm</keyword>
<dbReference type="InterPro" id="IPR004517">
    <property type="entry name" value="HisZ"/>
</dbReference>